<feature type="domain" description="ENTH" evidence="1">
    <location>
        <begin position="6"/>
        <end position="138"/>
    </location>
</feature>
<keyword evidence="3" id="KW-1185">Reference proteome</keyword>
<dbReference type="AlphaFoldDB" id="A0A2T0FLX1"/>
<dbReference type="GO" id="GO:0007015">
    <property type="term" value="P:actin filament organization"/>
    <property type="evidence" value="ECO:0007669"/>
    <property type="project" value="TreeGrafter"/>
</dbReference>
<proteinExistence type="predicted"/>
<dbReference type="InterPro" id="IPR013809">
    <property type="entry name" value="ENTH"/>
</dbReference>
<dbReference type="GO" id="GO:0005543">
    <property type="term" value="F:phospholipid binding"/>
    <property type="evidence" value="ECO:0007669"/>
    <property type="project" value="TreeGrafter"/>
</dbReference>
<evidence type="ECO:0000259" key="1">
    <source>
        <dbReference type="PROSITE" id="PS50942"/>
    </source>
</evidence>
<evidence type="ECO:0000313" key="2">
    <source>
        <dbReference type="EMBL" id="PRT55993.1"/>
    </source>
</evidence>
<dbReference type="SMART" id="SM00273">
    <property type="entry name" value="ENTH"/>
    <property type="match status" value="1"/>
</dbReference>
<dbReference type="Pfam" id="PF01417">
    <property type="entry name" value="ENTH"/>
    <property type="match status" value="1"/>
</dbReference>
<comment type="caution">
    <text evidence="2">The sequence shown here is derived from an EMBL/GenBank/DDBJ whole genome shotgun (WGS) entry which is preliminary data.</text>
</comment>
<reference evidence="2 3" key="1">
    <citation type="submission" date="2017-04" db="EMBL/GenBank/DDBJ databases">
        <title>Genome sequencing of [Candida] sorbophila.</title>
        <authorList>
            <person name="Ahn J.O."/>
        </authorList>
    </citation>
    <scope>NUCLEOTIDE SEQUENCE [LARGE SCALE GENOMIC DNA]</scope>
    <source>
        <strain evidence="2 3">DS02</strain>
    </source>
</reference>
<protein>
    <submittedName>
        <fullName evidence="2">Epsin-1</fullName>
    </submittedName>
</protein>
<dbReference type="PANTHER" id="PTHR12276:SF110">
    <property type="entry name" value="EPSIN-1-RELATED"/>
    <property type="match status" value="1"/>
</dbReference>
<organism evidence="2 3">
    <name type="scientific">Wickerhamiella sorbophila</name>
    <dbReference type="NCBI Taxonomy" id="45607"/>
    <lineage>
        <taxon>Eukaryota</taxon>
        <taxon>Fungi</taxon>
        <taxon>Dikarya</taxon>
        <taxon>Ascomycota</taxon>
        <taxon>Saccharomycotina</taxon>
        <taxon>Dipodascomycetes</taxon>
        <taxon>Dipodascales</taxon>
        <taxon>Trichomonascaceae</taxon>
        <taxon>Wickerhamiella</taxon>
    </lineage>
</organism>
<gene>
    <name evidence="2" type="ORF">B9G98_03613</name>
</gene>
<dbReference type="GO" id="GO:0005768">
    <property type="term" value="C:endosome"/>
    <property type="evidence" value="ECO:0007669"/>
    <property type="project" value="TreeGrafter"/>
</dbReference>
<dbReference type="Proteomes" id="UP000238350">
    <property type="component" value="Unassembled WGS sequence"/>
</dbReference>
<dbReference type="OrthoDB" id="4033880at2759"/>
<dbReference type="InterPro" id="IPR008942">
    <property type="entry name" value="ENTH_VHS"/>
</dbReference>
<dbReference type="RefSeq" id="XP_024665938.1">
    <property type="nucleotide sequence ID" value="XM_024810170.1"/>
</dbReference>
<dbReference type="GO" id="GO:0006897">
    <property type="term" value="P:endocytosis"/>
    <property type="evidence" value="ECO:0007669"/>
    <property type="project" value="TreeGrafter"/>
</dbReference>
<dbReference type="SUPFAM" id="SSF48464">
    <property type="entry name" value="ENTH/VHS domain"/>
    <property type="match status" value="1"/>
</dbReference>
<evidence type="ECO:0000313" key="3">
    <source>
        <dbReference type="Proteomes" id="UP000238350"/>
    </source>
</evidence>
<dbReference type="PANTHER" id="PTHR12276">
    <property type="entry name" value="EPSIN/ENT-RELATED"/>
    <property type="match status" value="1"/>
</dbReference>
<dbReference type="GO" id="GO:0005886">
    <property type="term" value="C:plasma membrane"/>
    <property type="evidence" value="ECO:0007669"/>
    <property type="project" value="TreeGrafter"/>
</dbReference>
<dbReference type="EMBL" id="NDIQ01000022">
    <property type="protein sequence ID" value="PRT55993.1"/>
    <property type="molecule type" value="Genomic_DNA"/>
</dbReference>
<dbReference type="Gene3D" id="1.25.40.90">
    <property type="match status" value="1"/>
</dbReference>
<dbReference type="PROSITE" id="PS50942">
    <property type="entry name" value="ENTH"/>
    <property type="match status" value="1"/>
</dbReference>
<dbReference type="GO" id="GO:0030125">
    <property type="term" value="C:clathrin vesicle coat"/>
    <property type="evidence" value="ECO:0007669"/>
    <property type="project" value="TreeGrafter"/>
</dbReference>
<name>A0A2T0FLX1_9ASCO</name>
<dbReference type="GO" id="GO:0030276">
    <property type="term" value="F:clathrin binding"/>
    <property type="evidence" value="ECO:0007669"/>
    <property type="project" value="TreeGrafter"/>
</dbReference>
<sequence>MPFLRRLTKMYSGPTVLARHATSNEPYGPSPQDLHELAAVSRKPKLMEEVEDVLISRLQGSPKNWRQKSKALTVVQYLLLHGHDDCLIWLQKYTKLIETLTVFQYSDSKNVDQGKSVREKATAILKLLNDPDLIAYERALYLKNRQEVRTSTGRATMSRHTLELNRGLEDFDEQEEEQVQPSFDRSRYSLNLGLQSIAEEG</sequence>
<accession>A0A2T0FLX1</accession>
<dbReference type="STRING" id="45607.A0A2T0FLX1"/>
<dbReference type="GeneID" id="36517361"/>